<proteinExistence type="predicted"/>
<comment type="caution">
    <text evidence="4">The sequence shown here is derived from an EMBL/GenBank/DDBJ whole genome shotgun (WGS) entry which is preliminary data.</text>
</comment>
<evidence type="ECO:0000259" key="3">
    <source>
        <dbReference type="PROSITE" id="PS50977"/>
    </source>
</evidence>
<name>A0A9D2FL64_9FIRM</name>
<protein>
    <submittedName>
        <fullName evidence="4">TetR/AcrR family transcriptional regulator</fullName>
    </submittedName>
</protein>
<dbReference type="AlphaFoldDB" id="A0A9D2FL64"/>
<dbReference type="EMBL" id="DXBF01000061">
    <property type="protein sequence ID" value="HIZ62581.1"/>
    <property type="molecule type" value="Genomic_DNA"/>
</dbReference>
<gene>
    <name evidence="4" type="ORF">H9724_07435</name>
</gene>
<dbReference type="SUPFAM" id="SSF46689">
    <property type="entry name" value="Homeodomain-like"/>
    <property type="match status" value="1"/>
</dbReference>
<keyword evidence="1 2" id="KW-0238">DNA-binding</keyword>
<dbReference type="Proteomes" id="UP000824105">
    <property type="component" value="Unassembled WGS sequence"/>
</dbReference>
<dbReference type="PANTHER" id="PTHR43479:SF7">
    <property type="entry name" value="TETR-FAMILY TRANSCRIPTIONAL REGULATOR"/>
    <property type="match status" value="1"/>
</dbReference>
<reference evidence="4" key="1">
    <citation type="journal article" date="2021" name="PeerJ">
        <title>Extensive microbial diversity within the chicken gut microbiome revealed by metagenomics and culture.</title>
        <authorList>
            <person name="Gilroy R."/>
            <person name="Ravi A."/>
            <person name="Getino M."/>
            <person name="Pursley I."/>
            <person name="Horton D.L."/>
            <person name="Alikhan N.F."/>
            <person name="Baker D."/>
            <person name="Gharbi K."/>
            <person name="Hall N."/>
            <person name="Watson M."/>
            <person name="Adriaenssens E.M."/>
            <person name="Foster-Nyarko E."/>
            <person name="Jarju S."/>
            <person name="Secka A."/>
            <person name="Antonio M."/>
            <person name="Oren A."/>
            <person name="Chaudhuri R.R."/>
            <person name="La Ragione R."/>
            <person name="Hildebrand F."/>
            <person name="Pallen M.J."/>
        </authorList>
    </citation>
    <scope>NUCLEOTIDE SEQUENCE</scope>
    <source>
        <strain evidence="4">CHK188-11489</strain>
    </source>
</reference>
<organism evidence="4 5">
    <name type="scientific">Candidatus Gemmiger avistercoris</name>
    <dbReference type="NCBI Taxonomy" id="2838606"/>
    <lineage>
        <taxon>Bacteria</taxon>
        <taxon>Bacillati</taxon>
        <taxon>Bacillota</taxon>
        <taxon>Clostridia</taxon>
        <taxon>Eubacteriales</taxon>
        <taxon>Gemmiger</taxon>
    </lineage>
</organism>
<dbReference type="PROSITE" id="PS50977">
    <property type="entry name" value="HTH_TETR_2"/>
    <property type="match status" value="1"/>
</dbReference>
<evidence type="ECO:0000313" key="4">
    <source>
        <dbReference type="EMBL" id="HIZ62581.1"/>
    </source>
</evidence>
<dbReference type="PANTHER" id="PTHR43479">
    <property type="entry name" value="ACREF/ENVCD OPERON REPRESSOR-RELATED"/>
    <property type="match status" value="1"/>
</dbReference>
<reference evidence="4" key="2">
    <citation type="submission" date="2021-04" db="EMBL/GenBank/DDBJ databases">
        <authorList>
            <person name="Gilroy R."/>
        </authorList>
    </citation>
    <scope>NUCLEOTIDE SEQUENCE</scope>
    <source>
        <strain evidence="4">CHK188-11489</strain>
    </source>
</reference>
<evidence type="ECO:0000256" key="2">
    <source>
        <dbReference type="PROSITE-ProRule" id="PRU00335"/>
    </source>
</evidence>
<evidence type="ECO:0000313" key="5">
    <source>
        <dbReference type="Proteomes" id="UP000824105"/>
    </source>
</evidence>
<dbReference type="Gene3D" id="1.10.357.10">
    <property type="entry name" value="Tetracycline Repressor, domain 2"/>
    <property type="match status" value="1"/>
</dbReference>
<feature type="domain" description="HTH tetR-type" evidence="3">
    <location>
        <begin position="6"/>
        <end position="66"/>
    </location>
</feature>
<dbReference type="InterPro" id="IPR001647">
    <property type="entry name" value="HTH_TetR"/>
</dbReference>
<dbReference type="InterPro" id="IPR009057">
    <property type="entry name" value="Homeodomain-like_sf"/>
</dbReference>
<evidence type="ECO:0000256" key="1">
    <source>
        <dbReference type="ARBA" id="ARBA00023125"/>
    </source>
</evidence>
<feature type="DNA-binding region" description="H-T-H motif" evidence="2">
    <location>
        <begin position="29"/>
        <end position="48"/>
    </location>
</feature>
<dbReference type="InterPro" id="IPR050624">
    <property type="entry name" value="HTH-type_Tx_Regulator"/>
</dbReference>
<sequence>MDIRITKTRKSIADAFLELRARKPIEKITVKELCEKAQINKSTFYTHYRDIYDLSETLEEQFAQQIVGSLTCPQDLLAHPDRFVQEFFHACIEQQPLISVLFSGSRAPMLLQRIEDSLQQILFEQRPDYRDDVTARVVFAVTIYGSFYAFEKYRAQGEAAVLEALAQVGRELVKLLK</sequence>
<accession>A0A9D2FL64</accession>
<dbReference type="GO" id="GO:0003677">
    <property type="term" value="F:DNA binding"/>
    <property type="evidence" value="ECO:0007669"/>
    <property type="project" value="UniProtKB-UniRule"/>
</dbReference>